<name>A0A455T1I3_9CHLR</name>
<proteinExistence type="predicted"/>
<sequence length="65" mass="7353">MRIYVRKQSGSFKVQEEKSGKDCSFVLRSISGTFEKDFSQAEQTHEGPHCKQKRCAMAGEPELDA</sequence>
<feature type="region of interest" description="Disordered" evidence="1">
    <location>
        <begin position="41"/>
        <end position="65"/>
    </location>
</feature>
<dbReference type="AlphaFoldDB" id="A0A455T1I3"/>
<gene>
    <name evidence="2" type="ORF">KTC_59850</name>
</gene>
<protein>
    <submittedName>
        <fullName evidence="2">Uncharacterized protein</fullName>
    </submittedName>
</protein>
<dbReference type="EMBL" id="AP019376">
    <property type="protein sequence ID" value="BBH91234.1"/>
    <property type="molecule type" value="Genomic_DNA"/>
</dbReference>
<organism evidence="2">
    <name type="scientific">Thermosporothrix sp. COM3</name>
    <dbReference type="NCBI Taxonomy" id="2490863"/>
    <lineage>
        <taxon>Bacteria</taxon>
        <taxon>Bacillati</taxon>
        <taxon>Chloroflexota</taxon>
        <taxon>Ktedonobacteria</taxon>
        <taxon>Ktedonobacterales</taxon>
        <taxon>Thermosporotrichaceae</taxon>
        <taxon>Thermosporothrix</taxon>
    </lineage>
</organism>
<evidence type="ECO:0000313" key="2">
    <source>
        <dbReference type="EMBL" id="BBH91234.1"/>
    </source>
</evidence>
<evidence type="ECO:0000256" key="1">
    <source>
        <dbReference type="SAM" id="MobiDB-lite"/>
    </source>
</evidence>
<reference evidence="2" key="1">
    <citation type="submission" date="2018-12" db="EMBL/GenBank/DDBJ databases">
        <title>Novel natural products biosynthetic potential of the class Ktedonobacteria.</title>
        <authorList>
            <person name="Zheng Y."/>
            <person name="Saitou A."/>
            <person name="Wang C.M."/>
            <person name="Toyoda A."/>
            <person name="Minakuchi Y."/>
            <person name="Sekiguchi Y."/>
            <person name="Ueda K."/>
            <person name="Takano H."/>
            <person name="Sakai Y."/>
            <person name="Yokota A."/>
            <person name="Yabe S."/>
        </authorList>
    </citation>
    <scope>NUCLEOTIDE SEQUENCE</scope>
    <source>
        <strain evidence="2">COM3</strain>
    </source>
</reference>
<accession>A0A455T1I3</accession>